<dbReference type="AlphaFoldDB" id="A0A6J6D3L3"/>
<accession>A0A6J6D3L3</accession>
<feature type="compositionally biased region" description="Polar residues" evidence="1">
    <location>
        <begin position="12"/>
        <end position="33"/>
    </location>
</feature>
<protein>
    <submittedName>
        <fullName evidence="2">Unannotated protein</fullName>
    </submittedName>
</protein>
<reference evidence="2" key="1">
    <citation type="submission" date="2020-05" db="EMBL/GenBank/DDBJ databases">
        <authorList>
            <person name="Chiriac C."/>
            <person name="Salcher M."/>
            <person name="Ghai R."/>
            <person name="Kavagutti S V."/>
        </authorList>
    </citation>
    <scope>NUCLEOTIDE SEQUENCE</scope>
</reference>
<organism evidence="2">
    <name type="scientific">freshwater metagenome</name>
    <dbReference type="NCBI Taxonomy" id="449393"/>
    <lineage>
        <taxon>unclassified sequences</taxon>
        <taxon>metagenomes</taxon>
        <taxon>ecological metagenomes</taxon>
    </lineage>
</organism>
<name>A0A6J6D3L3_9ZZZZ</name>
<evidence type="ECO:0000313" key="2">
    <source>
        <dbReference type="EMBL" id="CAB4557299.1"/>
    </source>
</evidence>
<feature type="region of interest" description="Disordered" evidence="1">
    <location>
        <begin position="1"/>
        <end position="39"/>
    </location>
</feature>
<proteinExistence type="predicted"/>
<sequence length="39" mass="3806">MVPTGDHRPAGATSTCTVTGVNLSGTGSASNLSDPFLVS</sequence>
<gene>
    <name evidence="2" type="ORF">UFOPK1493_01498</name>
</gene>
<dbReference type="EMBL" id="CAEZSR010000045">
    <property type="protein sequence ID" value="CAB4557299.1"/>
    <property type="molecule type" value="Genomic_DNA"/>
</dbReference>
<evidence type="ECO:0000256" key="1">
    <source>
        <dbReference type="SAM" id="MobiDB-lite"/>
    </source>
</evidence>